<evidence type="ECO:0000256" key="1">
    <source>
        <dbReference type="ARBA" id="ARBA00008482"/>
    </source>
</evidence>
<evidence type="ECO:0000259" key="7">
    <source>
        <dbReference type="PROSITE" id="PS50250"/>
    </source>
</evidence>
<dbReference type="Pfam" id="PF01399">
    <property type="entry name" value="PCI"/>
    <property type="match status" value="1"/>
</dbReference>
<dbReference type="SMART" id="SM00088">
    <property type="entry name" value="PINT"/>
    <property type="match status" value="1"/>
</dbReference>
<evidence type="ECO:0000256" key="5">
    <source>
        <dbReference type="HAMAP-Rule" id="MF_03012"/>
    </source>
</evidence>
<dbReference type="GO" id="GO:0033290">
    <property type="term" value="C:eukaryotic 48S preinitiation complex"/>
    <property type="evidence" value="ECO:0007669"/>
    <property type="project" value="UniProtKB-UniRule"/>
</dbReference>
<dbReference type="PANTHER" id="PTHR15350:SF2">
    <property type="entry name" value="EUKARYOTIC TRANSLATION INITIATION FACTOR 3 SUBUNIT M"/>
    <property type="match status" value="1"/>
</dbReference>
<dbReference type="AlphaFoldDB" id="A0A136JF19"/>
<comment type="subcellular location">
    <subcellularLocation>
        <location evidence="5">Cytoplasm</location>
    </subcellularLocation>
</comment>
<keyword evidence="9" id="KW-1185">Reference proteome</keyword>
<keyword evidence="3 5" id="KW-0396">Initiation factor</keyword>
<feature type="compositionally biased region" description="Gly residues" evidence="6">
    <location>
        <begin position="406"/>
        <end position="416"/>
    </location>
</feature>
<feature type="compositionally biased region" description="Basic and acidic residues" evidence="6">
    <location>
        <begin position="417"/>
        <end position="435"/>
    </location>
</feature>
<dbReference type="GO" id="GO:0071541">
    <property type="term" value="C:eukaryotic translation initiation factor 3 complex, eIF3m"/>
    <property type="evidence" value="ECO:0007669"/>
    <property type="project" value="UniProtKB-UniRule"/>
</dbReference>
<dbReference type="Pfam" id="PF18005">
    <property type="entry name" value="eIF3m_C_helix"/>
    <property type="match status" value="1"/>
</dbReference>
<organism evidence="8 9">
    <name type="scientific">Microdochium bolleyi</name>
    <dbReference type="NCBI Taxonomy" id="196109"/>
    <lineage>
        <taxon>Eukaryota</taxon>
        <taxon>Fungi</taxon>
        <taxon>Dikarya</taxon>
        <taxon>Ascomycota</taxon>
        <taxon>Pezizomycotina</taxon>
        <taxon>Sordariomycetes</taxon>
        <taxon>Xylariomycetidae</taxon>
        <taxon>Xylariales</taxon>
        <taxon>Microdochiaceae</taxon>
        <taxon>Microdochium</taxon>
    </lineage>
</organism>
<comment type="similarity">
    <text evidence="1">Belongs to the CSN7/EIF3M family. CSN7 subfamily.</text>
</comment>
<name>A0A136JF19_9PEZI</name>
<dbReference type="InterPro" id="IPR040750">
    <property type="entry name" value="eIF3m_C_helix"/>
</dbReference>
<keyword evidence="2 5" id="KW-0963">Cytoplasm</keyword>
<proteinExistence type="inferred from homology"/>
<evidence type="ECO:0000313" key="9">
    <source>
        <dbReference type="Proteomes" id="UP000070501"/>
    </source>
</evidence>
<evidence type="ECO:0000256" key="2">
    <source>
        <dbReference type="ARBA" id="ARBA00022490"/>
    </source>
</evidence>
<comment type="subunit">
    <text evidence="5">Component of the eukaryotic translation initiation factor 3 (eIF-3) complex.</text>
</comment>
<dbReference type="GO" id="GO:0016282">
    <property type="term" value="C:eukaryotic 43S preinitiation complex"/>
    <property type="evidence" value="ECO:0007669"/>
    <property type="project" value="UniProtKB-UniRule"/>
</dbReference>
<sequence length="435" mass="48924">MAAPGQPQLVFVDGSFAELAQEMAEYLNVSDDVKALLEKGDAQKDEVLKKIIMASTALNTMPEKEITASYNLLVYLVLHSDKPEALLPRVCENLLKPMPSSPTNGPGLALSALTNIFNMLKPDNTLRYSVFTTILQFLKQNAMFDVVKRYLPHLETWFKQWQTSAEDQRKLYVQIADTAAESGDEEAASEYTIKALNTFDESGAKSEAAQQLSLRAVKASISSPTQFDFQSLRAIPAVQALSESHPVYSELLDIFAEKDLEDYTDFCEEHEGFIEKEGLDDDKLTRKMRLLTFASLAASISSREIPYQAIAKALNIPQEQVEIWTIDVIRAGLVEGRLSQQKQLFLVHKTTYRVFGEKQWRELGDRLDLWKGVFTTVIATLRREQANADAQRKREQEDIERKIAGIGMGGVPTGGDRGNRRGERPPRKERTEDDD</sequence>
<dbReference type="InParanoid" id="A0A136JF19"/>
<feature type="compositionally biased region" description="Basic and acidic residues" evidence="6">
    <location>
        <begin position="385"/>
        <end position="403"/>
    </location>
</feature>
<feature type="region of interest" description="Disordered" evidence="6">
    <location>
        <begin position="385"/>
        <end position="435"/>
    </location>
</feature>
<evidence type="ECO:0000256" key="3">
    <source>
        <dbReference type="ARBA" id="ARBA00022540"/>
    </source>
</evidence>
<comment type="function">
    <text evidence="5">Component of the eukaryotic translation initiation factor 3 (eIF-3) complex, which is involved in protein synthesis of a specialized repertoire of mRNAs and, together with other initiation factors, stimulates binding of mRNA and methionyl-tRNAi to the 40S ribosome. The eIF-3 complex specifically targets and initiates translation of a subset of mRNAs involved in cell proliferation.</text>
</comment>
<dbReference type="GO" id="GO:0001732">
    <property type="term" value="P:formation of cytoplasmic translation initiation complex"/>
    <property type="evidence" value="ECO:0007669"/>
    <property type="project" value="UniProtKB-UniRule"/>
</dbReference>
<comment type="similarity">
    <text evidence="5">Belongs to the eIF-3 subunit M family.</text>
</comment>
<protein>
    <recommendedName>
        <fullName evidence="5">Eukaryotic translation initiation factor 3 subunit M</fullName>
        <shortName evidence="5">eIF3m</shortName>
    </recommendedName>
</protein>
<dbReference type="GO" id="GO:0003743">
    <property type="term" value="F:translation initiation factor activity"/>
    <property type="evidence" value="ECO:0007669"/>
    <property type="project" value="UniProtKB-UniRule"/>
</dbReference>
<dbReference type="InterPro" id="IPR027528">
    <property type="entry name" value="eIF3m"/>
</dbReference>
<dbReference type="HAMAP" id="MF_03012">
    <property type="entry name" value="eIF3m"/>
    <property type="match status" value="1"/>
</dbReference>
<dbReference type="InterPro" id="IPR000717">
    <property type="entry name" value="PCI_dom"/>
</dbReference>
<feature type="domain" description="PCI" evidence="7">
    <location>
        <begin position="184"/>
        <end position="352"/>
    </location>
</feature>
<evidence type="ECO:0000313" key="8">
    <source>
        <dbReference type="EMBL" id="KXJ95737.1"/>
    </source>
</evidence>
<dbReference type="STRING" id="196109.A0A136JF19"/>
<gene>
    <name evidence="8" type="ORF">Micbo1qcDRAFT_28440</name>
</gene>
<accession>A0A136JF19</accession>
<reference evidence="9" key="1">
    <citation type="submission" date="2016-02" db="EMBL/GenBank/DDBJ databases">
        <title>Draft genome sequence of Microdochium bolleyi, a fungal endophyte of beachgrass.</title>
        <authorList>
            <consortium name="DOE Joint Genome Institute"/>
            <person name="David A.S."/>
            <person name="May G."/>
            <person name="Haridas S."/>
            <person name="Lim J."/>
            <person name="Wang M."/>
            <person name="Labutti K."/>
            <person name="Lipzen A."/>
            <person name="Barry K."/>
            <person name="Grigoriev I.V."/>
        </authorList>
    </citation>
    <scope>NUCLEOTIDE SEQUENCE [LARGE SCALE GENOMIC DNA]</scope>
    <source>
        <strain evidence="9">J235TASD1</strain>
    </source>
</reference>
<evidence type="ECO:0000256" key="6">
    <source>
        <dbReference type="SAM" id="MobiDB-lite"/>
    </source>
</evidence>
<dbReference type="PROSITE" id="PS50250">
    <property type="entry name" value="PCI"/>
    <property type="match status" value="1"/>
</dbReference>
<keyword evidence="4 5" id="KW-0648">Protein biosynthesis</keyword>
<dbReference type="OrthoDB" id="10267031at2759"/>
<dbReference type="InterPro" id="IPR045237">
    <property type="entry name" value="COPS7/eIF3m"/>
</dbReference>
<dbReference type="Proteomes" id="UP000070501">
    <property type="component" value="Unassembled WGS sequence"/>
</dbReference>
<dbReference type="EMBL" id="KQ964246">
    <property type="protein sequence ID" value="KXJ95737.1"/>
    <property type="molecule type" value="Genomic_DNA"/>
</dbReference>
<evidence type="ECO:0000256" key="4">
    <source>
        <dbReference type="ARBA" id="ARBA00022917"/>
    </source>
</evidence>
<dbReference type="PANTHER" id="PTHR15350">
    <property type="entry name" value="COP9 SIGNALOSOME COMPLEX SUBUNIT 7/DENDRITIC CELL PROTEIN GA17"/>
    <property type="match status" value="1"/>
</dbReference>